<dbReference type="PANTHER" id="PTHR33116:SF78">
    <property type="entry name" value="OS12G0587133 PROTEIN"/>
    <property type="match status" value="1"/>
</dbReference>
<comment type="caution">
    <text evidence="1">The sequence shown here is derived from an EMBL/GenBank/DDBJ whole genome shotgun (WGS) entry which is preliminary data.</text>
</comment>
<accession>A0A9D3W8W8</accession>
<dbReference type="AlphaFoldDB" id="A0A9D3W8W8"/>
<evidence type="ECO:0000313" key="2">
    <source>
        <dbReference type="Proteomes" id="UP000828251"/>
    </source>
</evidence>
<dbReference type="OrthoDB" id="1305421at2759"/>
<gene>
    <name evidence="1" type="ORF">J1N35_007298</name>
</gene>
<dbReference type="PANTHER" id="PTHR33116">
    <property type="entry name" value="REVERSE TRANSCRIPTASE ZINC-BINDING DOMAIN-CONTAINING PROTEIN-RELATED-RELATED"/>
    <property type="match status" value="1"/>
</dbReference>
<protein>
    <submittedName>
        <fullName evidence="1">Uncharacterized protein</fullName>
    </submittedName>
</protein>
<evidence type="ECO:0000313" key="1">
    <source>
        <dbReference type="EMBL" id="KAH1113920.1"/>
    </source>
</evidence>
<organism evidence="1 2">
    <name type="scientific">Gossypium stocksii</name>
    <dbReference type="NCBI Taxonomy" id="47602"/>
    <lineage>
        <taxon>Eukaryota</taxon>
        <taxon>Viridiplantae</taxon>
        <taxon>Streptophyta</taxon>
        <taxon>Embryophyta</taxon>
        <taxon>Tracheophyta</taxon>
        <taxon>Spermatophyta</taxon>
        <taxon>Magnoliopsida</taxon>
        <taxon>eudicotyledons</taxon>
        <taxon>Gunneridae</taxon>
        <taxon>Pentapetalae</taxon>
        <taxon>rosids</taxon>
        <taxon>malvids</taxon>
        <taxon>Malvales</taxon>
        <taxon>Malvaceae</taxon>
        <taxon>Malvoideae</taxon>
        <taxon>Gossypium</taxon>
    </lineage>
</organism>
<reference evidence="1 2" key="1">
    <citation type="journal article" date="2021" name="Plant Biotechnol. J.">
        <title>Multi-omics assisted identification of the key and species-specific regulatory components of drought-tolerant mechanisms in Gossypium stocksii.</title>
        <authorList>
            <person name="Yu D."/>
            <person name="Ke L."/>
            <person name="Zhang D."/>
            <person name="Wu Y."/>
            <person name="Sun Y."/>
            <person name="Mei J."/>
            <person name="Sun J."/>
            <person name="Sun Y."/>
        </authorList>
    </citation>
    <scope>NUCLEOTIDE SEQUENCE [LARGE SCALE GENOMIC DNA]</scope>
    <source>
        <strain evidence="2">cv. E1</strain>
        <tissue evidence="1">Leaf</tissue>
    </source>
</reference>
<dbReference type="EMBL" id="JAIQCV010000003">
    <property type="protein sequence ID" value="KAH1113920.1"/>
    <property type="molecule type" value="Genomic_DNA"/>
</dbReference>
<keyword evidence="2" id="KW-1185">Reference proteome</keyword>
<dbReference type="Proteomes" id="UP000828251">
    <property type="component" value="Unassembled WGS sequence"/>
</dbReference>
<sequence>MGTLSRLLEIAARHGVSKEKMSHILNITGFKSETLPVRYLGVPLVSRRLSCADCSVVRVLAYWNRQFLLLKVVLKQVDQLCSRFLWKGSNSSASGARVKWDILCLPKFEGRLGLKKLVGWVASKPCLLLKAPYGLFESKNIF</sequence>
<proteinExistence type="predicted"/>
<name>A0A9D3W8W8_9ROSI</name>